<dbReference type="InterPro" id="IPR036390">
    <property type="entry name" value="WH_DNA-bd_sf"/>
</dbReference>
<evidence type="ECO:0000313" key="6">
    <source>
        <dbReference type="EMBL" id="WGL94305.1"/>
    </source>
</evidence>
<dbReference type="Pfam" id="PF00126">
    <property type="entry name" value="HTH_1"/>
    <property type="match status" value="1"/>
</dbReference>
<dbReference type="InterPro" id="IPR000847">
    <property type="entry name" value="LysR_HTH_N"/>
</dbReference>
<feature type="domain" description="HTH lysR-type" evidence="5">
    <location>
        <begin position="5"/>
        <end position="59"/>
    </location>
</feature>
<dbReference type="PANTHER" id="PTHR30346">
    <property type="entry name" value="TRANSCRIPTIONAL DUAL REGULATOR HCAR-RELATED"/>
    <property type="match status" value="1"/>
</dbReference>
<evidence type="ECO:0000256" key="3">
    <source>
        <dbReference type="ARBA" id="ARBA00023125"/>
    </source>
</evidence>
<name>A0AA95K2N0_9GAMM</name>
<dbReference type="EMBL" id="CP123498">
    <property type="protein sequence ID" value="WGL94305.1"/>
    <property type="molecule type" value="Genomic_DNA"/>
</dbReference>
<accession>A0AA95K2N0</accession>
<protein>
    <submittedName>
        <fullName evidence="6">LysR family transcriptional regulator</fullName>
    </submittedName>
</protein>
<dbReference type="InterPro" id="IPR036388">
    <property type="entry name" value="WH-like_DNA-bd_sf"/>
</dbReference>
<reference evidence="6" key="1">
    <citation type="submission" date="2023-04" db="EMBL/GenBank/DDBJ databases">
        <title>Genome dynamics across the evolutionary transition to endosymbiosis.</title>
        <authorList>
            <person name="Siozios S."/>
            <person name="Nadal-Jimenez P."/>
            <person name="Azagi T."/>
            <person name="Sprong H."/>
            <person name="Frost C.L."/>
            <person name="Parratt S.R."/>
            <person name="Taylor G."/>
            <person name="Brettell L."/>
            <person name="Lew K.C."/>
            <person name="Croft L."/>
            <person name="King K.C."/>
            <person name="Brockhurst M.A."/>
            <person name="Hypsa V."/>
            <person name="Novakova E."/>
            <person name="Darby A.C."/>
            <person name="Hurst G.D.D."/>
        </authorList>
    </citation>
    <scope>NUCLEOTIDE SEQUENCE</scope>
    <source>
        <strain evidence="6">AIh</strain>
    </source>
</reference>
<dbReference type="AlphaFoldDB" id="A0AA95K2N0"/>
<dbReference type="SUPFAM" id="SSF46785">
    <property type="entry name" value="Winged helix' DNA-binding domain"/>
    <property type="match status" value="1"/>
</dbReference>
<dbReference type="GO" id="GO:0003700">
    <property type="term" value="F:DNA-binding transcription factor activity"/>
    <property type="evidence" value="ECO:0007669"/>
    <property type="project" value="InterPro"/>
</dbReference>
<keyword evidence="4" id="KW-0804">Transcription</keyword>
<evidence type="ECO:0000256" key="2">
    <source>
        <dbReference type="ARBA" id="ARBA00023015"/>
    </source>
</evidence>
<evidence type="ECO:0000313" key="7">
    <source>
        <dbReference type="Proteomes" id="UP001177597"/>
    </source>
</evidence>
<dbReference type="Gene3D" id="1.10.10.10">
    <property type="entry name" value="Winged helix-like DNA-binding domain superfamily/Winged helix DNA-binding domain"/>
    <property type="match status" value="1"/>
</dbReference>
<comment type="similarity">
    <text evidence="1">Belongs to the LysR transcriptional regulatory family.</text>
</comment>
<evidence type="ECO:0000259" key="5">
    <source>
        <dbReference type="PROSITE" id="PS50931"/>
    </source>
</evidence>
<sequence>MFFSRKLEAFMAVVEQGSLCKAARILHRTAPPVAKSIKDFEAVLGKTLFKRKKSGMTLTKEGQELYNDLKNLYLQEKEITKRYVSNEFRNVVNIYYDWGKDHHLIKLYQTAGINKIPINVLKFDYDKVNEISDYDGNILILSSEKIVSERFILLKKSQKEAIGICCRKQLYEHAEKNLLKLLNQFPWLCDPVLYKSQFIRDIESKATLGTNRINIRWMENSGFCDGLIQNGDYIGLTDKLPETCQLTPDIIFLPLDELSMTNSCYFYKSKAHGSILNRFIDAIEKIN</sequence>
<keyword evidence="3" id="KW-0238">DNA-binding</keyword>
<evidence type="ECO:0000256" key="1">
    <source>
        <dbReference type="ARBA" id="ARBA00009437"/>
    </source>
</evidence>
<gene>
    <name evidence="6" type="ORF">QE207_11190</name>
</gene>
<dbReference type="GO" id="GO:0032993">
    <property type="term" value="C:protein-DNA complex"/>
    <property type="evidence" value="ECO:0007669"/>
    <property type="project" value="TreeGrafter"/>
</dbReference>
<dbReference type="GO" id="GO:0003677">
    <property type="term" value="F:DNA binding"/>
    <property type="evidence" value="ECO:0007669"/>
    <property type="project" value="UniProtKB-KW"/>
</dbReference>
<keyword evidence="2" id="KW-0805">Transcription regulation</keyword>
<dbReference type="Proteomes" id="UP001177597">
    <property type="component" value="Chromosome"/>
</dbReference>
<proteinExistence type="inferred from homology"/>
<dbReference type="PROSITE" id="PS50931">
    <property type="entry name" value="HTH_LYSR"/>
    <property type="match status" value="1"/>
</dbReference>
<dbReference type="RefSeq" id="WP_280628638.1">
    <property type="nucleotide sequence ID" value="NZ_DAYVGA010000006.1"/>
</dbReference>
<dbReference type="PANTHER" id="PTHR30346:SF0">
    <property type="entry name" value="HCA OPERON TRANSCRIPTIONAL ACTIVATOR HCAR"/>
    <property type="match status" value="1"/>
</dbReference>
<organism evidence="6 7">
    <name type="scientific">Arsenophonus nasoniae</name>
    <name type="common">son-killer infecting Nasonia vitripennis</name>
    <dbReference type="NCBI Taxonomy" id="638"/>
    <lineage>
        <taxon>Bacteria</taxon>
        <taxon>Pseudomonadati</taxon>
        <taxon>Pseudomonadota</taxon>
        <taxon>Gammaproteobacteria</taxon>
        <taxon>Enterobacterales</taxon>
        <taxon>Morganellaceae</taxon>
        <taxon>Arsenophonus</taxon>
    </lineage>
</organism>
<evidence type="ECO:0000256" key="4">
    <source>
        <dbReference type="ARBA" id="ARBA00023163"/>
    </source>
</evidence>